<evidence type="ECO:0000256" key="6">
    <source>
        <dbReference type="ARBA" id="ARBA00023077"/>
    </source>
</evidence>
<evidence type="ECO:0000256" key="12">
    <source>
        <dbReference type="SAM" id="SignalP"/>
    </source>
</evidence>
<dbReference type="Pfam" id="PF00593">
    <property type="entry name" value="TonB_dep_Rec_b-barrel"/>
    <property type="match status" value="1"/>
</dbReference>
<dbReference type="InterPro" id="IPR000531">
    <property type="entry name" value="Beta-barrel_TonB"/>
</dbReference>
<evidence type="ECO:0000256" key="4">
    <source>
        <dbReference type="ARBA" id="ARBA00022452"/>
    </source>
</evidence>
<evidence type="ECO:0000256" key="2">
    <source>
        <dbReference type="ARBA" id="ARBA00009810"/>
    </source>
</evidence>
<dbReference type="Gene3D" id="2.170.130.10">
    <property type="entry name" value="TonB-dependent receptor, plug domain"/>
    <property type="match status" value="1"/>
</dbReference>
<evidence type="ECO:0000256" key="3">
    <source>
        <dbReference type="ARBA" id="ARBA00022448"/>
    </source>
</evidence>
<keyword evidence="12" id="KW-0732">Signal</keyword>
<comment type="similarity">
    <text evidence="2 10 11">Belongs to the TonB-dependent receptor family.</text>
</comment>
<evidence type="ECO:0000256" key="5">
    <source>
        <dbReference type="ARBA" id="ARBA00022692"/>
    </source>
</evidence>
<keyword evidence="5 10" id="KW-0812">Transmembrane</keyword>
<dbReference type="InterPro" id="IPR037066">
    <property type="entry name" value="Plug_dom_sf"/>
</dbReference>
<sequence length="933" mass="100101">MNKPLFKKSAIAIALTVAFSQHAIAQQAAEAEPKLQRVEITGSSIKRTDIEAAASVQILNRDDIERTGEHTVLGLLRSSSATSTSLNSATQGSGGFATGSSGVSMRGLGKVSTLILVNGRRIAPYGLSDGAQENFTNLDAIATEAVERIEILKDGASAIYGSDAVAGVINIILRKDYEGGKVTVNYETADGFQDARNRSASAIYGYGDIDKQGFNTYLTFEGYKRDGYTMGEMRNKYPSWYRQTPGHSTWDAKSTYSPTGNYFFNSAKIVPVAGCPADQIDPADKLCKWDALPYTGLTTNNKRYAAVSNTHFKIGANIDANFEITTAGATNDYIVAPLSSNNGGTTTGTSVWYNVFGGKMVGPFSYPKLPVGNNGNSNTTPIELRARLMDTGDGFNFNRTESDQTRAMLALTGTIGDYDWKSAAGYMTSSATKATRAASAKGYTDAIVNNTYKFGQKNDTALLESMFPVRTTKGKSKISFFDATVSGAVAQLPAGPLSVAVGTDLRRESYEMKSSDNVLNGDLVGIFGLQVKDTVSHYAVFSEATIPVVKSVELSAALRADKTSGSEAHVSPKLGVKFNATETLLLRATAAGGFRAPNIVESGNGLGRSSVATNVNDLRRCPTATALNDLVQKSPTATTSDKALSNTFRNNDCLGSLPSFVASNPDLKPETSRSYTLGMVFEPVKNWTLALDYYNIERKDEIGSRAVGDILKGEASLPAGQLLRTDNTAADNEFIALAKKYAPATTVNFGGVGKLGLVYNPYVNSGKTRASGFDFDMAGRIKIQNVGELRLKLEGTYALNYQSFIVADNAYGMNAAGNYDIGARLRTKLRASMKVGAFDHGATVNYYGGYSLNSDDSLNYCVTSNVSAANMPACERVRSNTTLDYNLAYSGIKNVKLALYINNLLNQDSQVNYRDTFTTPQFRTFGASASYSF</sequence>
<accession>A0A843SJY4</accession>
<dbReference type="PANTHER" id="PTHR47234">
    <property type="match status" value="1"/>
</dbReference>
<dbReference type="GO" id="GO:0009279">
    <property type="term" value="C:cell outer membrane"/>
    <property type="evidence" value="ECO:0007669"/>
    <property type="project" value="UniProtKB-SubCell"/>
</dbReference>
<organism evidence="15 16">
    <name type="scientific">Rugamonas rivuli</name>
    <dbReference type="NCBI Taxonomy" id="2743358"/>
    <lineage>
        <taxon>Bacteria</taxon>
        <taxon>Pseudomonadati</taxon>
        <taxon>Pseudomonadota</taxon>
        <taxon>Betaproteobacteria</taxon>
        <taxon>Burkholderiales</taxon>
        <taxon>Oxalobacteraceae</taxon>
        <taxon>Telluria group</taxon>
        <taxon>Rugamonas</taxon>
    </lineage>
</organism>
<reference evidence="15 16" key="1">
    <citation type="submission" date="2019-10" db="EMBL/GenBank/DDBJ databases">
        <title>Two novel species isolated from a subtropical stream in China.</title>
        <authorList>
            <person name="Lu H."/>
        </authorList>
    </citation>
    <scope>NUCLEOTIDE SEQUENCE [LARGE SCALE GENOMIC DNA]</scope>
    <source>
        <strain evidence="15 16">FT103W</strain>
    </source>
</reference>
<feature type="domain" description="TonB-dependent receptor plug" evidence="14">
    <location>
        <begin position="51"/>
        <end position="168"/>
    </location>
</feature>
<keyword evidence="8 15" id="KW-0675">Receptor</keyword>
<dbReference type="InterPro" id="IPR039426">
    <property type="entry name" value="TonB-dep_rcpt-like"/>
</dbReference>
<comment type="caution">
    <text evidence="15">The sequence shown here is derived from an EMBL/GenBank/DDBJ whole genome shotgun (WGS) entry which is preliminary data.</text>
</comment>
<dbReference type="PANTHER" id="PTHR47234:SF2">
    <property type="entry name" value="TONB-DEPENDENT RECEPTOR"/>
    <property type="match status" value="1"/>
</dbReference>
<proteinExistence type="inferred from homology"/>
<keyword evidence="6 11" id="KW-0798">TonB box</keyword>
<keyword evidence="7 10" id="KW-0472">Membrane</keyword>
<feature type="domain" description="TonB-dependent receptor-like beta-barrel" evidence="13">
    <location>
        <begin position="384"/>
        <end position="904"/>
    </location>
</feature>
<keyword evidence="4 10" id="KW-1134">Transmembrane beta strand</keyword>
<keyword evidence="9 10" id="KW-0998">Cell outer membrane</keyword>
<dbReference type="SUPFAM" id="SSF56935">
    <property type="entry name" value="Porins"/>
    <property type="match status" value="1"/>
</dbReference>
<dbReference type="EMBL" id="WHUF01000006">
    <property type="protein sequence ID" value="MQA22493.1"/>
    <property type="molecule type" value="Genomic_DNA"/>
</dbReference>
<dbReference type="InterPro" id="IPR012910">
    <property type="entry name" value="Plug_dom"/>
</dbReference>
<evidence type="ECO:0000256" key="11">
    <source>
        <dbReference type="RuleBase" id="RU003357"/>
    </source>
</evidence>
<dbReference type="PROSITE" id="PS52016">
    <property type="entry name" value="TONB_DEPENDENT_REC_3"/>
    <property type="match status" value="1"/>
</dbReference>
<dbReference type="Proteomes" id="UP000444318">
    <property type="component" value="Unassembled WGS sequence"/>
</dbReference>
<gene>
    <name evidence="15" type="ORF">GEV01_23535</name>
</gene>
<protein>
    <submittedName>
        <fullName evidence="15">TonB-dependent receptor</fullName>
    </submittedName>
</protein>
<evidence type="ECO:0000259" key="14">
    <source>
        <dbReference type="Pfam" id="PF07715"/>
    </source>
</evidence>
<feature type="signal peptide" evidence="12">
    <location>
        <begin position="1"/>
        <end position="25"/>
    </location>
</feature>
<evidence type="ECO:0000256" key="8">
    <source>
        <dbReference type="ARBA" id="ARBA00023170"/>
    </source>
</evidence>
<keyword evidence="16" id="KW-1185">Reference proteome</keyword>
<keyword evidence="3 10" id="KW-0813">Transport</keyword>
<dbReference type="AlphaFoldDB" id="A0A843SJY4"/>
<dbReference type="InterPro" id="IPR036942">
    <property type="entry name" value="Beta-barrel_TonB_sf"/>
</dbReference>
<evidence type="ECO:0000256" key="10">
    <source>
        <dbReference type="PROSITE-ProRule" id="PRU01360"/>
    </source>
</evidence>
<dbReference type="Gene3D" id="2.40.170.20">
    <property type="entry name" value="TonB-dependent receptor, beta-barrel domain"/>
    <property type="match status" value="1"/>
</dbReference>
<evidence type="ECO:0000256" key="7">
    <source>
        <dbReference type="ARBA" id="ARBA00023136"/>
    </source>
</evidence>
<evidence type="ECO:0000313" key="16">
    <source>
        <dbReference type="Proteomes" id="UP000444318"/>
    </source>
</evidence>
<dbReference type="Pfam" id="PF07715">
    <property type="entry name" value="Plug"/>
    <property type="match status" value="1"/>
</dbReference>
<evidence type="ECO:0000259" key="13">
    <source>
        <dbReference type="Pfam" id="PF00593"/>
    </source>
</evidence>
<comment type="subcellular location">
    <subcellularLocation>
        <location evidence="1 10">Cell outer membrane</location>
        <topology evidence="1 10">Multi-pass membrane protein</topology>
    </subcellularLocation>
</comment>
<evidence type="ECO:0000256" key="1">
    <source>
        <dbReference type="ARBA" id="ARBA00004571"/>
    </source>
</evidence>
<evidence type="ECO:0000313" key="15">
    <source>
        <dbReference type="EMBL" id="MQA22493.1"/>
    </source>
</evidence>
<evidence type="ECO:0000256" key="9">
    <source>
        <dbReference type="ARBA" id="ARBA00023237"/>
    </source>
</evidence>
<feature type="chain" id="PRO_5032573609" evidence="12">
    <location>
        <begin position="26"/>
        <end position="933"/>
    </location>
</feature>
<name>A0A843SJY4_9BURK</name>